<feature type="compositionally biased region" description="Basic residues" evidence="1">
    <location>
        <begin position="236"/>
        <end position="265"/>
    </location>
</feature>
<sequence length="265" mass="30012">GGRGEATGAARPRAVARRRPPRRADGRRRARCPGLPHRDPLRRPRHRRDLRGRGPRGRRRAARGPDEPAGAAVGRPALGALRPLPRVARPPGALPAVRAARRRPARPRRRRRRRPVPRHDDQPGRLQPGRRRGQRRRPPRRPQDDRAAARAHRRRRDAGQPAPRPGGGEPRRHPGPRHPGPAPDPRARRLRRAGLRGVRARRPDLRHRDPRLARVPRRLVVRRAPCLPGPADRARRPAPVHRARARHRHPGGARHGHGLRGRRAL</sequence>
<organism evidence="2">
    <name type="scientific">uncultured Actinomycetospora sp</name>
    <dbReference type="NCBI Taxonomy" id="1135996"/>
    <lineage>
        <taxon>Bacteria</taxon>
        <taxon>Bacillati</taxon>
        <taxon>Actinomycetota</taxon>
        <taxon>Actinomycetes</taxon>
        <taxon>Pseudonocardiales</taxon>
        <taxon>Pseudonocardiaceae</taxon>
        <taxon>Actinomycetospora</taxon>
        <taxon>environmental samples</taxon>
    </lineage>
</organism>
<proteinExistence type="predicted"/>
<evidence type="ECO:0000313" key="2">
    <source>
        <dbReference type="EMBL" id="CAA9241566.1"/>
    </source>
</evidence>
<feature type="compositionally biased region" description="Basic residues" evidence="1">
    <location>
        <begin position="99"/>
        <end position="116"/>
    </location>
</feature>
<evidence type="ECO:0000256" key="1">
    <source>
        <dbReference type="SAM" id="MobiDB-lite"/>
    </source>
</evidence>
<dbReference type="AlphaFoldDB" id="A0A6J4I6B2"/>
<feature type="region of interest" description="Disordered" evidence="1">
    <location>
        <begin position="1"/>
        <end position="206"/>
    </location>
</feature>
<feature type="compositionally biased region" description="Basic residues" evidence="1">
    <location>
        <begin position="43"/>
        <end position="62"/>
    </location>
</feature>
<feature type="compositionally biased region" description="Basic residues" evidence="1">
    <location>
        <begin position="14"/>
        <end position="31"/>
    </location>
</feature>
<reference evidence="2" key="1">
    <citation type="submission" date="2020-02" db="EMBL/GenBank/DDBJ databases">
        <authorList>
            <person name="Meier V. D."/>
        </authorList>
    </citation>
    <scope>NUCLEOTIDE SEQUENCE</scope>
    <source>
        <strain evidence="2">AVDCRST_MAG54</strain>
    </source>
</reference>
<name>A0A6J4I6B2_9PSEU</name>
<accession>A0A6J4I6B2</accession>
<feature type="region of interest" description="Disordered" evidence="1">
    <location>
        <begin position="227"/>
        <end position="265"/>
    </location>
</feature>
<feature type="compositionally biased region" description="Basic residues" evidence="1">
    <location>
        <begin position="188"/>
        <end position="200"/>
    </location>
</feature>
<dbReference type="EMBL" id="CADCTH010000209">
    <property type="protein sequence ID" value="CAA9241566.1"/>
    <property type="molecule type" value="Genomic_DNA"/>
</dbReference>
<gene>
    <name evidence="2" type="ORF">AVDCRST_MAG54-1526</name>
</gene>
<feature type="compositionally biased region" description="Basic residues" evidence="1">
    <location>
        <begin position="128"/>
        <end position="140"/>
    </location>
</feature>
<feature type="compositionally biased region" description="Low complexity" evidence="1">
    <location>
        <begin position="67"/>
        <end position="98"/>
    </location>
</feature>
<feature type="non-terminal residue" evidence="2">
    <location>
        <position position="265"/>
    </location>
</feature>
<feature type="non-terminal residue" evidence="2">
    <location>
        <position position="1"/>
    </location>
</feature>
<protein>
    <submittedName>
        <fullName evidence="2">Uncharacterized protein</fullName>
    </submittedName>
</protein>